<dbReference type="InterPro" id="IPR018487">
    <property type="entry name" value="Hemopexin-like_repeat"/>
</dbReference>
<gene>
    <name evidence="3" type="ORF">WN71_017935</name>
</gene>
<evidence type="ECO:0000313" key="3">
    <source>
        <dbReference type="EMBL" id="OIJ66572.1"/>
    </source>
</evidence>
<accession>A0A1J4NYL3</accession>
<name>A0A1J4NYL3_9ACTN</name>
<dbReference type="PROSITE" id="PS51642">
    <property type="entry name" value="HEMOPEXIN_2"/>
    <property type="match status" value="3"/>
</dbReference>
<proteinExistence type="predicted"/>
<protein>
    <recommendedName>
        <fullName evidence="5">Hemopexin</fullName>
    </recommendedName>
</protein>
<dbReference type="Pfam" id="PF00045">
    <property type="entry name" value="Hemopexin"/>
    <property type="match status" value="3"/>
</dbReference>
<dbReference type="EMBL" id="LAVA02000038">
    <property type="protein sequence ID" value="OIJ66572.1"/>
    <property type="molecule type" value="Genomic_DNA"/>
</dbReference>
<keyword evidence="4" id="KW-1185">Reference proteome</keyword>
<evidence type="ECO:0008006" key="5">
    <source>
        <dbReference type="Google" id="ProtNLM"/>
    </source>
</evidence>
<sequence>MFFFRGGSYVRYEIDPATGAETVDHGSYPRAVADGWAAMPAPFAQSIDAVVPWPDGFVYFFKGPQYVRWDATDNSVDASFYPHDIADQWPALPASFAAGIDAAVNWGDGRAFFFKGSKYVRYDIAQDFVDRTLYPRDIGDGWPDFPAAFRTGVDAAVNWGNGSAYFFKGGSYLNYDIQGSKVRPGYPLPVTEPDKWPELVRAGFTASFDDVLEWPQADPARPPDIPARLDPCSRRTQPDVRCGGSFDLHAVFDDAIPSVPACGEYRQYVRGELKVGDQPVPFILRENGVATPRKMRSRPGPGSADDNFLEDGQAAGSPGNKFAVDLTYGHRNASVGNGNRFDMYLPQRRSGAEYVGRDEPGATGAAGSFFSIDVDFRGQVVDVCNGGAILFTNEWTVRCQVP</sequence>
<evidence type="ECO:0000313" key="4">
    <source>
        <dbReference type="Proteomes" id="UP000034196"/>
    </source>
</evidence>
<dbReference type="STRING" id="1428628.WN71_017935"/>
<dbReference type="Gene3D" id="2.110.10.10">
    <property type="entry name" value="Hemopexin-like domain"/>
    <property type="match status" value="2"/>
</dbReference>
<organism evidence="3 4">
    <name type="scientific">Streptomyces mangrovisoli</name>
    <dbReference type="NCBI Taxonomy" id="1428628"/>
    <lineage>
        <taxon>Bacteria</taxon>
        <taxon>Bacillati</taxon>
        <taxon>Actinomycetota</taxon>
        <taxon>Actinomycetes</taxon>
        <taxon>Kitasatosporales</taxon>
        <taxon>Streptomycetaceae</taxon>
        <taxon>Streptomyces</taxon>
    </lineage>
</organism>
<dbReference type="CDD" id="cd00094">
    <property type="entry name" value="HX"/>
    <property type="match status" value="1"/>
</dbReference>
<dbReference type="SUPFAM" id="SSF50923">
    <property type="entry name" value="Hemopexin-like domain"/>
    <property type="match status" value="1"/>
</dbReference>
<feature type="region of interest" description="Disordered" evidence="2">
    <location>
        <begin position="292"/>
        <end position="314"/>
    </location>
</feature>
<reference evidence="3" key="1">
    <citation type="submission" date="2016-10" db="EMBL/GenBank/DDBJ databases">
        <title>Genome sequence of Streptomyces mangrovisoli MUSC 149.</title>
        <authorList>
            <person name="Lee L.-H."/>
            <person name="Ser H.-L."/>
        </authorList>
    </citation>
    <scope>NUCLEOTIDE SEQUENCE [LARGE SCALE GENOMIC DNA]</scope>
    <source>
        <strain evidence="3">MUSC 149</strain>
    </source>
</reference>
<comment type="caution">
    <text evidence="3">The sequence shown here is derived from an EMBL/GenBank/DDBJ whole genome shotgun (WGS) entry which is preliminary data.</text>
</comment>
<evidence type="ECO:0000256" key="2">
    <source>
        <dbReference type="SAM" id="MobiDB-lite"/>
    </source>
</evidence>
<dbReference type="InterPro" id="IPR036375">
    <property type="entry name" value="Hemopexin-like_dom_sf"/>
</dbReference>
<dbReference type="SMART" id="SM00120">
    <property type="entry name" value="HX"/>
    <property type="match status" value="3"/>
</dbReference>
<evidence type="ECO:0000256" key="1">
    <source>
        <dbReference type="ARBA" id="ARBA00022737"/>
    </source>
</evidence>
<dbReference type="AlphaFoldDB" id="A0A1J4NYL3"/>
<dbReference type="Proteomes" id="UP000034196">
    <property type="component" value="Unassembled WGS sequence"/>
</dbReference>
<keyword evidence="1" id="KW-0677">Repeat</keyword>
<dbReference type="InterPro" id="IPR000585">
    <property type="entry name" value="Hemopexin-like_dom"/>
</dbReference>